<dbReference type="InterPro" id="IPR057326">
    <property type="entry name" value="KR_dom"/>
</dbReference>
<dbReference type="PROSITE" id="PS00012">
    <property type="entry name" value="PHOSPHOPANTETHEINE"/>
    <property type="match status" value="1"/>
</dbReference>
<feature type="domain" description="Carrier" evidence="14">
    <location>
        <begin position="384"/>
        <end position="464"/>
    </location>
</feature>
<keyword evidence="8" id="KW-0521">NADP</keyword>
<accession>A0A9D4PTF4</accession>
<reference evidence="15" key="1">
    <citation type="journal article" date="2020" name="Cell">
        <title>Large-Scale Comparative Analyses of Tick Genomes Elucidate Their Genetic Diversity and Vector Capacities.</title>
        <authorList>
            <consortium name="Tick Genome and Microbiome Consortium (TIGMIC)"/>
            <person name="Jia N."/>
            <person name="Wang J."/>
            <person name="Shi W."/>
            <person name="Du L."/>
            <person name="Sun Y."/>
            <person name="Zhan W."/>
            <person name="Jiang J.F."/>
            <person name="Wang Q."/>
            <person name="Zhang B."/>
            <person name="Ji P."/>
            <person name="Bell-Sakyi L."/>
            <person name="Cui X.M."/>
            <person name="Yuan T.T."/>
            <person name="Jiang B.G."/>
            <person name="Yang W.F."/>
            <person name="Lam T.T."/>
            <person name="Chang Q.C."/>
            <person name="Ding S.J."/>
            <person name="Wang X.J."/>
            <person name="Zhu J.G."/>
            <person name="Ruan X.D."/>
            <person name="Zhao L."/>
            <person name="Wei J.T."/>
            <person name="Ye R.Z."/>
            <person name="Que T.C."/>
            <person name="Du C.H."/>
            <person name="Zhou Y.H."/>
            <person name="Cheng J.X."/>
            <person name="Dai P.F."/>
            <person name="Guo W.B."/>
            <person name="Han X.H."/>
            <person name="Huang E.J."/>
            <person name="Li L.F."/>
            <person name="Wei W."/>
            <person name="Gao Y.C."/>
            <person name="Liu J.Z."/>
            <person name="Shao H.Z."/>
            <person name="Wang X."/>
            <person name="Wang C.C."/>
            <person name="Yang T.C."/>
            <person name="Huo Q.B."/>
            <person name="Li W."/>
            <person name="Chen H.Y."/>
            <person name="Chen S.E."/>
            <person name="Zhou L.G."/>
            <person name="Ni X.B."/>
            <person name="Tian J.H."/>
            <person name="Sheng Y."/>
            <person name="Liu T."/>
            <person name="Pan Y.S."/>
            <person name="Xia L.Y."/>
            <person name="Li J."/>
            <person name="Zhao F."/>
            <person name="Cao W.C."/>
        </authorList>
    </citation>
    <scope>NUCLEOTIDE SEQUENCE</scope>
    <source>
        <strain evidence="15">Rsan-2018</strain>
    </source>
</reference>
<dbReference type="PANTHER" id="PTHR43775">
    <property type="entry name" value="FATTY ACID SYNTHASE"/>
    <property type="match status" value="1"/>
</dbReference>
<keyword evidence="3" id="KW-0596">Phosphopantetheine</keyword>
<evidence type="ECO:0000256" key="5">
    <source>
        <dbReference type="ARBA" id="ARBA00022553"/>
    </source>
</evidence>
<keyword evidence="5" id="KW-0597">Phosphoprotein</keyword>
<dbReference type="Pfam" id="PF00550">
    <property type="entry name" value="PP-binding"/>
    <property type="match status" value="1"/>
</dbReference>
<gene>
    <name evidence="15" type="ORF">HPB52_000277</name>
</gene>
<dbReference type="EC" id="2.3.1.85" evidence="1"/>
<dbReference type="FunFam" id="1.10.1200.10:FF:000013">
    <property type="entry name" value="Fatty acid synthase"/>
    <property type="match status" value="1"/>
</dbReference>
<evidence type="ECO:0000256" key="7">
    <source>
        <dbReference type="ARBA" id="ARBA00022832"/>
    </source>
</evidence>
<dbReference type="PROSITE" id="PS50075">
    <property type="entry name" value="CARRIER"/>
    <property type="match status" value="1"/>
</dbReference>
<dbReference type="GO" id="GO:0016491">
    <property type="term" value="F:oxidoreductase activity"/>
    <property type="evidence" value="ECO:0007669"/>
    <property type="project" value="UniProtKB-KW"/>
</dbReference>
<dbReference type="Gene3D" id="3.90.180.10">
    <property type="entry name" value="Medium-chain alcohol dehydrogenases, catalytic domain"/>
    <property type="match status" value="2"/>
</dbReference>
<dbReference type="InterPro" id="IPR020843">
    <property type="entry name" value="ER"/>
</dbReference>
<dbReference type="EMBL" id="JABSTV010001250">
    <property type="protein sequence ID" value="KAH7955317.1"/>
    <property type="molecule type" value="Genomic_DNA"/>
</dbReference>
<dbReference type="Proteomes" id="UP000821837">
    <property type="component" value="Unassembled WGS sequence"/>
</dbReference>
<sequence length="466" mass="50113">MLTTGKLSADALPDDLASSDFLLGMEFAGLDEHGRRVMGIVPVQGLATAVAVDPTFLWEVPETWSLQQAATVPMVYATAYYALLVHGHMRPGESVLIHSGSGGVGQAAISIALSMGCTVFTTVGVDLVLNSLAEDKLQASIRCLATHGRFLEIGKVDMSNDSPLKMSVFLKGVTFHGVVFEHLHGDAVSEVEERRLVAEYIRAGIASGAVRPLDAILFPHDQMEDAFRFMASGKHIGKIVLELLRDGLIENQTAEAFETVMKIKINGTRHLDELSRKMCPELDHFVAFSSLSSGVGNVGQTNYGYANSAMERICEIRAAQGLPGMAIQWGAIADVGAFHDKMGDDATIAGSVPQRISSCIALMDLFLNQHHPVVSSCVKADVATEINRNKGGIVEVIARILGVKEPSRLNPATSLGELGMDSLMAVEVRQAIERHISLTLSMKEIRQLTIEGLQKLSQGTTASKHS</sequence>
<dbReference type="InterPro" id="IPR006162">
    <property type="entry name" value="Ppantetheine_attach_site"/>
</dbReference>
<evidence type="ECO:0000313" key="15">
    <source>
        <dbReference type="EMBL" id="KAH7955317.1"/>
    </source>
</evidence>
<keyword evidence="10" id="KW-0443">Lipid metabolism</keyword>
<dbReference type="CDD" id="cd05195">
    <property type="entry name" value="enoyl_red"/>
    <property type="match status" value="1"/>
</dbReference>
<dbReference type="SUPFAM" id="SSF47336">
    <property type="entry name" value="ACP-like"/>
    <property type="match status" value="1"/>
</dbReference>
<keyword evidence="6" id="KW-0808">Transferase</keyword>
<keyword evidence="9" id="KW-0560">Oxidoreductase</keyword>
<protein>
    <recommendedName>
        <fullName evidence="2">Fatty acid synthase</fullName>
        <ecNumber evidence="1">2.3.1.85</ecNumber>
    </recommendedName>
</protein>
<dbReference type="Gene3D" id="1.10.1200.10">
    <property type="entry name" value="ACP-like"/>
    <property type="match status" value="1"/>
</dbReference>
<dbReference type="SMART" id="SM00822">
    <property type="entry name" value="PKS_KR"/>
    <property type="match status" value="1"/>
</dbReference>
<keyword evidence="4" id="KW-0444">Lipid biosynthesis</keyword>
<evidence type="ECO:0000256" key="12">
    <source>
        <dbReference type="ARBA" id="ARBA00023268"/>
    </source>
</evidence>
<evidence type="ECO:0000256" key="11">
    <source>
        <dbReference type="ARBA" id="ARBA00023160"/>
    </source>
</evidence>
<dbReference type="InterPro" id="IPR013968">
    <property type="entry name" value="PKS_KR"/>
</dbReference>
<name>A0A9D4PTF4_RHISA</name>
<dbReference type="VEuPathDB" id="VectorBase:RSAN_051588"/>
<dbReference type="InterPro" id="IPR036291">
    <property type="entry name" value="NAD(P)-bd_dom_sf"/>
</dbReference>
<comment type="caution">
    <text evidence="15">The sequence shown here is derived from an EMBL/GenBank/DDBJ whole genome shotgun (WGS) entry which is preliminary data.</text>
</comment>
<evidence type="ECO:0000256" key="4">
    <source>
        <dbReference type="ARBA" id="ARBA00022516"/>
    </source>
</evidence>
<proteinExistence type="predicted"/>
<evidence type="ECO:0000256" key="3">
    <source>
        <dbReference type="ARBA" id="ARBA00022450"/>
    </source>
</evidence>
<evidence type="ECO:0000313" key="16">
    <source>
        <dbReference type="Proteomes" id="UP000821837"/>
    </source>
</evidence>
<dbReference type="InterPro" id="IPR050091">
    <property type="entry name" value="PKS_NRPS_Biosynth_Enz"/>
</dbReference>
<evidence type="ECO:0000256" key="8">
    <source>
        <dbReference type="ARBA" id="ARBA00022857"/>
    </source>
</evidence>
<evidence type="ECO:0000256" key="6">
    <source>
        <dbReference type="ARBA" id="ARBA00022679"/>
    </source>
</evidence>
<evidence type="ECO:0000256" key="13">
    <source>
        <dbReference type="ARBA" id="ARBA00044883"/>
    </source>
</evidence>
<dbReference type="VEuPathDB" id="VectorBase:RSAN_051809"/>
<evidence type="ECO:0000256" key="1">
    <source>
        <dbReference type="ARBA" id="ARBA00012873"/>
    </source>
</evidence>
<dbReference type="InterPro" id="IPR036736">
    <property type="entry name" value="ACP-like_sf"/>
</dbReference>
<keyword evidence="7" id="KW-0276">Fatty acid metabolism</keyword>
<dbReference type="InterPro" id="IPR020806">
    <property type="entry name" value="PKS_PP-bd"/>
</dbReference>
<dbReference type="InterPro" id="IPR009081">
    <property type="entry name" value="PP-bd_ACP"/>
</dbReference>
<dbReference type="PANTHER" id="PTHR43775:SF7">
    <property type="entry name" value="FATTY ACID SYNTHASE"/>
    <property type="match status" value="1"/>
</dbReference>
<evidence type="ECO:0000256" key="2">
    <source>
        <dbReference type="ARBA" id="ARBA00018769"/>
    </source>
</evidence>
<dbReference type="GO" id="GO:0031177">
    <property type="term" value="F:phosphopantetheine binding"/>
    <property type="evidence" value="ECO:0007669"/>
    <property type="project" value="InterPro"/>
</dbReference>
<evidence type="ECO:0000256" key="10">
    <source>
        <dbReference type="ARBA" id="ARBA00023098"/>
    </source>
</evidence>
<dbReference type="SMART" id="SM00829">
    <property type="entry name" value="PKS_ER"/>
    <property type="match status" value="1"/>
</dbReference>
<dbReference type="Gene3D" id="3.40.50.720">
    <property type="entry name" value="NAD(P)-binding Rossmann-like Domain"/>
    <property type="match status" value="2"/>
</dbReference>
<evidence type="ECO:0000256" key="9">
    <source>
        <dbReference type="ARBA" id="ARBA00023002"/>
    </source>
</evidence>
<comment type="catalytic activity">
    <reaction evidence="13">
        <text>acetyl-CoA + n malonyl-CoA + 2n NADPH + 2n H(+) = a long-chain fatty acid + (n+1) CoA + n CO2 + 2n NADP(+).</text>
        <dbReference type="EC" id="2.3.1.85"/>
    </reaction>
</comment>
<dbReference type="GO" id="GO:0004312">
    <property type="term" value="F:fatty acid synthase activity"/>
    <property type="evidence" value="ECO:0007669"/>
    <property type="project" value="UniProtKB-EC"/>
</dbReference>
<organism evidence="15 16">
    <name type="scientific">Rhipicephalus sanguineus</name>
    <name type="common">Brown dog tick</name>
    <name type="synonym">Ixodes sanguineus</name>
    <dbReference type="NCBI Taxonomy" id="34632"/>
    <lineage>
        <taxon>Eukaryota</taxon>
        <taxon>Metazoa</taxon>
        <taxon>Ecdysozoa</taxon>
        <taxon>Arthropoda</taxon>
        <taxon>Chelicerata</taxon>
        <taxon>Arachnida</taxon>
        <taxon>Acari</taxon>
        <taxon>Parasitiformes</taxon>
        <taxon>Ixodida</taxon>
        <taxon>Ixodoidea</taxon>
        <taxon>Ixodidae</taxon>
        <taxon>Rhipicephalinae</taxon>
        <taxon>Rhipicephalus</taxon>
        <taxon>Rhipicephalus</taxon>
    </lineage>
</organism>
<keyword evidence="12" id="KW-0511">Multifunctional enzyme</keyword>
<dbReference type="SMART" id="SM00823">
    <property type="entry name" value="PKS_PP"/>
    <property type="match status" value="1"/>
</dbReference>
<keyword evidence="11" id="KW-0275">Fatty acid biosynthesis</keyword>
<dbReference type="GO" id="GO:0006633">
    <property type="term" value="P:fatty acid biosynthetic process"/>
    <property type="evidence" value="ECO:0007669"/>
    <property type="project" value="UniProtKB-KW"/>
</dbReference>
<keyword evidence="16" id="KW-1185">Reference proteome</keyword>
<dbReference type="SUPFAM" id="SSF51735">
    <property type="entry name" value="NAD(P)-binding Rossmann-fold domains"/>
    <property type="match status" value="2"/>
</dbReference>
<dbReference type="Pfam" id="PF08659">
    <property type="entry name" value="KR"/>
    <property type="match status" value="1"/>
</dbReference>
<dbReference type="Pfam" id="PF13602">
    <property type="entry name" value="ADH_zinc_N_2"/>
    <property type="match status" value="1"/>
</dbReference>
<dbReference type="AlphaFoldDB" id="A0A9D4PTF4"/>
<evidence type="ECO:0000259" key="14">
    <source>
        <dbReference type="PROSITE" id="PS50075"/>
    </source>
</evidence>
<reference evidence="15" key="2">
    <citation type="submission" date="2021-09" db="EMBL/GenBank/DDBJ databases">
        <authorList>
            <person name="Jia N."/>
            <person name="Wang J."/>
            <person name="Shi W."/>
            <person name="Du L."/>
            <person name="Sun Y."/>
            <person name="Zhan W."/>
            <person name="Jiang J."/>
            <person name="Wang Q."/>
            <person name="Zhang B."/>
            <person name="Ji P."/>
            <person name="Sakyi L.B."/>
            <person name="Cui X."/>
            <person name="Yuan T."/>
            <person name="Jiang B."/>
            <person name="Yang W."/>
            <person name="Lam T.T.-Y."/>
            <person name="Chang Q."/>
            <person name="Ding S."/>
            <person name="Wang X."/>
            <person name="Zhu J."/>
            <person name="Ruan X."/>
            <person name="Zhao L."/>
            <person name="Wei J."/>
            <person name="Que T."/>
            <person name="Du C."/>
            <person name="Cheng J."/>
            <person name="Dai P."/>
            <person name="Han X."/>
            <person name="Huang E."/>
            <person name="Gao Y."/>
            <person name="Liu J."/>
            <person name="Shao H."/>
            <person name="Ye R."/>
            <person name="Li L."/>
            <person name="Wei W."/>
            <person name="Wang X."/>
            <person name="Wang C."/>
            <person name="Huo Q."/>
            <person name="Li W."/>
            <person name="Guo W."/>
            <person name="Chen H."/>
            <person name="Chen S."/>
            <person name="Zhou L."/>
            <person name="Zhou L."/>
            <person name="Ni X."/>
            <person name="Tian J."/>
            <person name="Zhou Y."/>
            <person name="Sheng Y."/>
            <person name="Liu T."/>
            <person name="Pan Y."/>
            <person name="Xia L."/>
            <person name="Li J."/>
            <person name="Zhao F."/>
            <person name="Cao W."/>
        </authorList>
    </citation>
    <scope>NUCLEOTIDE SEQUENCE</scope>
    <source>
        <strain evidence="15">Rsan-2018</strain>
        <tissue evidence="15">Larvae</tissue>
    </source>
</reference>